<dbReference type="EMBL" id="JAEPRD010000143">
    <property type="protein sequence ID" value="KAG2196592.1"/>
    <property type="molecule type" value="Genomic_DNA"/>
</dbReference>
<sequence length="153" mass="17854">MVGLTSSMHKSHAQTNLRRATSPESRLTDSLTEVTYFTGAGYLLVESMQKMTDCLRIKCHCAKVFYPSCAHLYHNYFNVIQSRILISWIEFVISMVIYMVGSNETGVENFNQSRKWLYTMDINSNQYHDKTFFMEIMSKKFDYRPGCVQRSLI</sequence>
<accession>A0A8H7QPU1</accession>
<evidence type="ECO:0000313" key="3">
    <source>
        <dbReference type="Proteomes" id="UP000603453"/>
    </source>
</evidence>
<comment type="caution">
    <text evidence="2">The sequence shown here is derived from an EMBL/GenBank/DDBJ whole genome shotgun (WGS) entry which is preliminary data.</text>
</comment>
<reference evidence="2" key="1">
    <citation type="submission" date="2020-12" db="EMBL/GenBank/DDBJ databases">
        <title>Metabolic potential, ecology and presence of endohyphal bacteria is reflected in genomic diversity of Mucoromycotina.</title>
        <authorList>
            <person name="Muszewska A."/>
            <person name="Okrasinska A."/>
            <person name="Steczkiewicz K."/>
            <person name="Drgas O."/>
            <person name="Orlowska M."/>
            <person name="Perlinska-Lenart U."/>
            <person name="Aleksandrzak-Piekarczyk T."/>
            <person name="Szatraj K."/>
            <person name="Zielenkiewicz U."/>
            <person name="Pilsyk S."/>
            <person name="Malc E."/>
            <person name="Mieczkowski P."/>
            <person name="Kruszewska J.S."/>
            <person name="Biernat P."/>
            <person name="Pawlowska J."/>
        </authorList>
    </citation>
    <scope>NUCLEOTIDE SEQUENCE</scope>
    <source>
        <strain evidence="2">WA0000017839</strain>
    </source>
</reference>
<proteinExistence type="predicted"/>
<dbReference type="Proteomes" id="UP000603453">
    <property type="component" value="Unassembled WGS sequence"/>
</dbReference>
<evidence type="ECO:0000313" key="2">
    <source>
        <dbReference type="EMBL" id="KAG2196592.1"/>
    </source>
</evidence>
<keyword evidence="3" id="KW-1185">Reference proteome</keyword>
<dbReference type="AlphaFoldDB" id="A0A8H7QPU1"/>
<name>A0A8H7QPU1_9FUNG</name>
<organism evidence="2 3">
    <name type="scientific">Mucor saturninus</name>
    <dbReference type="NCBI Taxonomy" id="64648"/>
    <lineage>
        <taxon>Eukaryota</taxon>
        <taxon>Fungi</taxon>
        <taxon>Fungi incertae sedis</taxon>
        <taxon>Mucoromycota</taxon>
        <taxon>Mucoromycotina</taxon>
        <taxon>Mucoromycetes</taxon>
        <taxon>Mucorales</taxon>
        <taxon>Mucorineae</taxon>
        <taxon>Mucoraceae</taxon>
        <taxon>Mucor</taxon>
    </lineage>
</organism>
<gene>
    <name evidence="2" type="ORF">INT47_004895</name>
</gene>
<feature type="region of interest" description="Disordered" evidence="1">
    <location>
        <begin position="1"/>
        <end position="26"/>
    </location>
</feature>
<protein>
    <submittedName>
        <fullName evidence="2">Uncharacterized protein</fullName>
    </submittedName>
</protein>
<evidence type="ECO:0000256" key="1">
    <source>
        <dbReference type="SAM" id="MobiDB-lite"/>
    </source>
</evidence>